<evidence type="ECO:0000256" key="1">
    <source>
        <dbReference type="SAM" id="MobiDB-lite"/>
    </source>
</evidence>
<comment type="caution">
    <text evidence="2">The sequence shown here is derived from an EMBL/GenBank/DDBJ whole genome shotgun (WGS) entry which is preliminary data.</text>
</comment>
<reference evidence="3" key="1">
    <citation type="submission" date="2017-09" db="EMBL/GenBank/DDBJ databases">
        <title>The Reconstruction of 2,631 Draft Metagenome-Assembled Genomes from the Global Oceans.</title>
        <authorList>
            <person name="Tully B.J."/>
            <person name="Graham E.D."/>
            <person name="Heidelberg J.F."/>
        </authorList>
    </citation>
    <scope>NUCLEOTIDE SEQUENCE [LARGE SCALE GENOMIC DNA]</scope>
</reference>
<dbReference type="AlphaFoldDB" id="A0A2D6YL06"/>
<evidence type="ECO:0000313" key="2">
    <source>
        <dbReference type="EMBL" id="MAH63888.1"/>
    </source>
</evidence>
<dbReference type="Proteomes" id="UP000226525">
    <property type="component" value="Unassembled WGS sequence"/>
</dbReference>
<proteinExistence type="predicted"/>
<name>A0A2D6YL06_9DELT</name>
<protein>
    <submittedName>
        <fullName evidence="2">Uncharacterized protein</fullName>
    </submittedName>
</protein>
<feature type="non-terminal residue" evidence="2">
    <location>
        <position position="77"/>
    </location>
</feature>
<feature type="compositionally biased region" description="Polar residues" evidence="1">
    <location>
        <begin position="55"/>
        <end position="64"/>
    </location>
</feature>
<dbReference type="EMBL" id="NZEX01000121">
    <property type="protein sequence ID" value="MAH63888.1"/>
    <property type="molecule type" value="Genomic_DNA"/>
</dbReference>
<accession>A0A2D6YL06</accession>
<gene>
    <name evidence="2" type="ORF">CMN54_10680</name>
</gene>
<organism evidence="2 3">
    <name type="scientific">SAR324 cluster bacterium</name>
    <dbReference type="NCBI Taxonomy" id="2024889"/>
    <lineage>
        <taxon>Bacteria</taxon>
        <taxon>Deltaproteobacteria</taxon>
        <taxon>SAR324 cluster</taxon>
    </lineage>
</organism>
<feature type="compositionally biased region" description="Acidic residues" evidence="1">
    <location>
        <begin position="40"/>
        <end position="51"/>
    </location>
</feature>
<sequence>MKNILIQLMLIASLGLIQTGCDLREGTIVYDVDFPRADSDEAQGGDGDDGGSGDTPTVTLSTSAANIAENSGTVTVT</sequence>
<evidence type="ECO:0000313" key="3">
    <source>
        <dbReference type="Proteomes" id="UP000226525"/>
    </source>
</evidence>
<feature type="region of interest" description="Disordered" evidence="1">
    <location>
        <begin position="37"/>
        <end position="64"/>
    </location>
</feature>